<evidence type="ECO:0000256" key="3">
    <source>
        <dbReference type="ARBA" id="ARBA00022989"/>
    </source>
</evidence>
<keyword evidence="3 5" id="KW-1133">Transmembrane helix</keyword>
<evidence type="ECO:0000313" key="6">
    <source>
        <dbReference type="EMBL" id="CCI43524.1"/>
    </source>
</evidence>
<keyword evidence="2 5" id="KW-0812">Transmembrane</keyword>
<comment type="caution">
    <text evidence="6">The sequence shown here is derived from an EMBL/GenBank/DDBJ whole genome shotgun (WGS) entry which is preliminary data.</text>
</comment>
<dbReference type="GO" id="GO:0016020">
    <property type="term" value="C:membrane"/>
    <property type="evidence" value="ECO:0007669"/>
    <property type="project" value="UniProtKB-SubCell"/>
</dbReference>
<evidence type="ECO:0000256" key="2">
    <source>
        <dbReference type="ARBA" id="ARBA00022692"/>
    </source>
</evidence>
<dbReference type="Gene3D" id="1.20.1540.10">
    <property type="entry name" value="Rhomboid-like"/>
    <property type="match status" value="1"/>
</dbReference>
<feature type="transmembrane region" description="Helical" evidence="5">
    <location>
        <begin position="88"/>
        <end position="114"/>
    </location>
</feature>
<accession>A0A024GA42</accession>
<reference evidence="6 7" key="1">
    <citation type="submission" date="2012-05" db="EMBL/GenBank/DDBJ databases">
        <title>Recombination and specialization in a pathogen metapopulation.</title>
        <authorList>
            <person name="Gardiner A."/>
            <person name="Kemen E."/>
            <person name="Schultz-Larsen T."/>
            <person name="MacLean D."/>
            <person name="Van Oosterhout C."/>
            <person name="Jones J.D.G."/>
        </authorList>
    </citation>
    <scope>NUCLEOTIDE SEQUENCE [LARGE SCALE GENOMIC DNA]</scope>
    <source>
        <strain evidence="6 7">Ac Nc2</strain>
    </source>
</reference>
<sequence length="301" mass="34332">MVHWYFPSIRREEQLVCLVNRRVTSEFRCVAAELNDVYLCDSAIVMHIRPWIFLTAGFYHPYLIEMMLAVLMIMVISRRVENHLGSLAMAQMLLFINLVSSFLLFSNTFCLYILTRNPFYVTTRFSGSMGTISGLLVALMKPQFNEQIVNASFLKMRFYPFTLVLCAWFLTSLGIAFVHSMPLHSVLVSMGPYASSGVYLGWFYLRFLHLTPDEPLGDISEEFKLSVLFPQQMAGYVNAIGSFSFGVARLCGYFKKRPKKLGQSALPFTVEPEKIDPVAERRKARAMKALDEKLAKLAHGK</sequence>
<evidence type="ECO:0000256" key="4">
    <source>
        <dbReference type="ARBA" id="ARBA00023136"/>
    </source>
</evidence>
<dbReference type="InterPro" id="IPR035952">
    <property type="entry name" value="Rhomboid-like_sf"/>
</dbReference>
<dbReference type="Pfam" id="PF08551">
    <property type="entry name" value="DUF1751"/>
    <property type="match status" value="1"/>
</dbReference>
<comment type="subcellular location">
    <subcellularLocation>
        <location evidence="1">Membrane</location>
        <topology evidence="1">Multi-pass membrane protein</topology>
    </subcellularLocation>
</comment>
<keyword evidence="7" id="KW-1185">Reference proteome</keyword>
<dbReference type="GO" id="GO:0005794">
    <property type="term" value="C:Golgi apparatus"/>
    <property type="evidence" value="ECO:0007669"/>
    <property type="project" value="TreeGrafter"/>
</dbReference>
<keyword evidence="4 5" id="KW-0472">Membrane</keyword>
<dbReference type="SUPFAM" id="SSF144091">
    <property type="entry name" value="Rhomboid-like"/>
    <property type="match status" value="1"/>
</dbReference>
<feature type="transmembrane region" description="Helical" evidence="5">
    <location>
        <begin position="159"/>
        <end position="178"/>
    </location>
</feature>
<gene>
    <name evidence="6" type="ORF">BN9_043080</name>
</gene>
<evidence type="ECO:0000313" key="7">
    <source>
        <dbReference type="Proteomes" id="UP000053237"/>
    </source>
</evidence>
<dbReference type="Proteomes" id="UP000053237">
    <property type="component" value="Unassembled WGS sequence"/>
</dbReference>
<proteinExistence type="predicted"/>
<dbReference type="AlphaFoldDB" id="A0A024GA42"/>
<dbReference type="PANTHER" id="PTHR13377:SF3">
    <property type="entry name" value="TRANSMEMBRANE PROTEIN 115"/>
    <property type="match status" value="1"/>
</dbReference>
<evidence type="ECO:0000256" key="1">
    <source>
        <dbReference type="ARBA" id="ARBA00004141"/>
    </source>
</evidence>
<evidence type="ECO:0000256" key="5">
    <source>
        <dbReference type="SAM" id="Phobius"/>
    </source>
</evidence>
<feature type="transmembrane region" description="Helical" evidence="5">
    <location>
        <begin position="185"/>
        <end position="205"/>
    </location>
</feature>
<dbReference type="InParanoid" id="A0A024GA42"/>
<dbReference type="STRING" id="65357.A0A024GA42"/>
<feature type="transmembrane region" description="Helical" evidence="5">
    <location>
        <begin position="233"/>
        <end position="254"/>
    </location>
</feature>
<feature type="transmembrane region" description="Helical" evidence="5">
    <location>
        <begin position="51"/>
        <end position="76"/>
    </location>
</feature>
<protein>
    <submittedName>
        <fullName evidence="6">Uncharacterized protein</fullName>
    </submittedName>
</protein>
<dbReference type="PANTHER" id="PTHR13377">
    <property type="entry name" value="PLACENTAL PROTEIN 6"/>
    <property type="match status" value="1"/>
</dbReference>
<dbReference type="SMART" id="SM01160">
    <property type="entry name" value="DUF1751"/>
    <property type="match status" value="1"/>
</dbReference>
<dbReference type="EMBL" id="CAIX01000050">
    <property type="protein sequence ID" value="CCI43524.1"/>
    <property type="molecule type" value="Genomic_DNA"/>
</dbReference>
<dbReference type="OrthoDB" id="73612at2759"/>
<dbReference type="InterPro" id="IPR013861">
    <property type="entry name" value="TMEM115/Pdh1/Rbl19"/>
</dbReference>
<organism evidence="6 7">
    <name type="scientific">Albugo candida</name>
    <dbReference type="NCBI Taxonomy" id="65357"/>
    <lineage>
        <taxon>Eukaryota</taxon>
        <taxon>Sar</taxon>
        <taxon>Stramenopiles</taxon>
        <taxon>Oomycota</taxon>
        <taxon>Peronosporomycetes</taxon>
        <taxon>Albuginales</taxon>
        <taxon>Albuginaceae</taxon>
        <taxon>Albugo</taxon>
    </lineage>
</organism>
<dbReference type="GO" id="GO:0006890">
    <property type="term" value="P:retrograde vesicle-mediated transport, Golgi to endoplasmic reticulum"/>
    <property type="evidence" value="ECO:0007669"/>
    <property type="project" value="InterPro"/>
</dbReference>
<name>A0A024GA42_9STRA</name>